<proteinExistence type="predicted"/>
<organism evidence="1 2">
    <name type="scientific">Clonostachys rhizophaga</name>
    <dbReference type="NCBI Taxonomy" id="160324"/>
    <lineage>
        <taxon>Eukaryota</taxon>
        <taxon>Fungi</taxon>
        <taxon>Dikarya</taxon>
        <taxon>Ascomycota</taxon>
        <taxon>Pezizomycotina</taxon>
        <taxon>Sordariomycetes</taxon>
        <taxon>Hypocreomycetidae</taxon>
        <taxon>Hypocreales</taxon>
        <taxon>Bionectriaceae</taxon>
        <taxon>Clonostachys</taxon>
    </lineage>
</organism>
<evidence type="ECO:0000313" key="1">
    <source>
        <dbReference type="EMBL" id="CAH0028780.1"/>
    </source>
</evidence>
<dbReference type="EMBL" id="CABFNQ020000736">
    <property type="protein sequence ID" value="CAH0028780.1"/>
    <property type="molecule type" value="Genomic_DNA"/>
</dbReference>
<accession>A0A9N9YPG0</accession>
<comment type="caution">
    <text evidence="1">The sequence shown here is derived from an EMBL/GenBank/DDBJ whole genome shotgun (WGS) entry which is preliminary data.</text>
</comment>
<keyword evidence="2" id="KW-1185">Reference proteome</keyword>
<sequence>MADELAGKNLVGAVAIGKGAAEKCMEVLVKCKAERKHVAIATFPVPDQEPRFLPVFQIMASFITWTEAVDTLRRGVSAKKLVVTL</sequence>
<gene>
    <name evidence="1" type="ORF">CRHIZ90672A_00014336</name>
</gene>
<dbReference type="Proteomes" id="UP000696573">
    <property type="component" value="Unassembled WGS sequence"/>
</dbReference>
<reference evidence="1" key="1">
    <citation type="submission" date="2021-10" db="EMBL/GenBank/DDBJ databases">
        <authorList>
            <person name="Piombo E."/>
        </authorList>
    </citation>
    <scope>NUCLEOTIDE SEQUENCE</scope>
</reference>
<name>A0A9N9YPG0_9HYPO</name>
<protein>
    <submittedName>
        <fullName evidence="1">Uncharacterized protein</fullName>
    </submittedName>
</protein>
<evidence type="ECO:0000313" key="2">
    <source>
        <dbReference type="Proteomes" id="UP000696573"/>
    </source>
</evidence>
<dbReference type="AlphaFoldDB" id="A0A9N9YPG0"/>